<dbReference type="AlphaFoldDB" id="A0AAE4APP9"/>
<evidence type="ECO:0000259" key="1">
    <source>
        <dbReference type="Pfam" id="PF01936"/>
    </source>
</evidence>
<evidence type="ECO:0000313" key="2">
    <source>
        <dbReference type="EMBL" id="MDQ0290233.1"/>
    </source>
</evidence>
<protein>
    <submittedName>
        <fullName evidence="2">Uncharacterized protein (TIGR00288 family)</fullName>
    </submittedName>
</protein>
<dbReference type="CDD" id="cd11297">
    <property type="entry name" value="PIN_LabA-like_N_1"/>
    <property type="match status" value="1"/>
</dbReference>
<name>A0AAE4APP9_9BACT</name>
<proteinExistence type="predicted"/>
<dbReference type="GO" id="GO:0004540">
    <property type="term" value="F:RNA nuclease activity"/>
    <property type="evidence" value="ECO:0007669"/>
    <property type="project" value="InterPro"/>
</dbReference>
<organism evidence="2 3">
    <name type="scientific">Oligosphaera ethanolica</name>
    <dbReference type="NCBI Taxonomy" id="760260"/>
    <lineage>
        <taxon>Bacteria</taxon>
        <taxon>Pseudomonadati</taxon>
        <taxon>Lentisphaerota</taxon>
        <taxon>Oligosphaeria</taxon>
        <taxon>Oligosphaerales</taxon>
        <taxon>Oligosphaeraceae</taxon>
        <taxon>Oligosphaera</taxon>
    </lineage>
</organism>
<sequence>MEKREQQIALLMDFENLVIGLENNEPDVERPFAMDDIIRFLEQHYGRVVYRKAFADWSNSKFRKYGQDLMRSGVEMQHVVRVGYNAKSTADTFLVLQAMDCVLHYPAIDMYVLVTGDADFLPLISRLKATGRKVVGLGTEGTIANTLIQNCDEYIYYGSDGLRLQAKTLLDKTPVINALRKILGSRDCSLPALTEQLTRQLPDFSPAAYGNHDMEDFLRSIAPFVKLVPMGDGLRVQWVASRKAVGRQPSAQALEDYLRATRWFILDSATRDRVLHDIYTALADKNAVFLGEELRNGMDPGHDIDDRTWYGTILSLLYGSCLWENPDTADEAMQQRQLCLHRSVRNEEDFLLRYYASLFHKAFTERPELTAQAMAELMHPDDVAGHLDFYEQVLQALKSRR</sequence>
<dbReference type="Proteomes" id="UP001238163">
    <property type="component" value="Unassembled WGS sequence"/>
</dbReference>
<dbReference type="RefSeq" id="WP_307261645.1">
    <property type="nucleotide sequence ID" value="NZ_JAUSVL010000001.1"/>
</dbReference>
<evidence type="ECO:0000313" key="3">
    <source>
        <dbReference type="Proteomes" id="UP001238163"/>
    </source>
</evidence>
<reference evidence="2" key="1">
    <citation type="submission" date="2023-07" db="EMBL/GenBank/DDBJ databases">
        <title>Genomic Encyclopedia of Type Strains, Phase IV (KMG-IV): sequencing the most valuable type-strain genomes for metagenomic binning, comparative biology and taxonomic classification.</title>
        <authorList>
            <person name="Goeker M."/>
        </authorList>
    </citation>
    <scope>NUCLEOTIDE SEQUENCE</scope>
    <source>
        <strain evidence="2">DSM 24202</strain>
    </source>
</reference>
<keyword evidence="3" id="KW-1185">Reference proteome</keyword>
<dbReference type="EMBL" id="JAUSVL010000001">
    <property type="protein sequence ID" value="MDQ0290233.1"/>
    <property type="molecule type" value="Genomic_DNA"/>
</dbReference>
<dbReference type="InterPro" id="IPR021139">
    <property type="entry name" value="NYN"/>
</dbReference>
<gene>
    <name evidence="2" type="ORF">J3R75_002340</name>
</gene>
<accession>A0AAE4APP9</accession>
<feature type="domain" description="NYN" evidence="1">
    <location>
        <begin position="8"/>
        <end position="156"/>
    </location>
</feature>
<dbReference type="Gene3D" id="3.40.50.1010">
    <property type="entry name" value="5'-nuclease"/>
    <property type="match status" value="1"/>
</dbReference>
<comment type="caution">
    <text evidence="2">The sequence shown here is derived from an EMBL/GenBank/DDBJ whole genome shotgun (WGS) entry which is preliminary data.</text>
</comment>
<dbReference type="PANTHER" id="PTHR35811">
    <property type="entry name" value="SLR1870 PROTEIN"/>
    <property type="match status" value="1"/>
</dbReference>
<dbReference type="Pfam" id="PF01936">
    <property type="entry name" value="NYN"/>
    <property type="match status" value="1"/>
</dbReference>
<dbReference type="PANTHER" id="PTHR35811:SF1">
    <property type="entry name" value="HTH OST-TYPE DOMAIN-CONTAINING PROTEIN"/>
    <property type="match status" value="1"/>
</dbReference>